<dbReference type="GeneID" id="17351594"/>
<dbReference type="Gene3D" id="3.40.1000.10">
    <property type="entry name" value="Mog1/PsbP, alpha/beta/alpha sandwich"/>
    <property type="match status" value="1"/>
</dbReference>
<dbReference type="eggNOG" id="ENOG502SY88">
    <property type="taxonomic scope" value="Eukaryota"/>
</dbReference>
<dbReference type="OrthoDB" id="506382at2759"/>
<evidence type="ECO:0000313" key="4">
    <source>
        <dbReference type="Proteomes" id="UP000008141"/>
    </source>
</evidence>
<name>E1ZPW0_CHLVA</name>
<dbReference type="GO" id="GO:0009654">
    <property type="term" value="C:photosystem II oxygen evolving complex"/>
    <property type="evidence" value="ECO:0007669"/>
    <property type="project" value="InterPro"/>
</dbReference>
<dbReference type="OMA" id="TEVCRAN"/>
<dbReference type="Proteomes" id="UP000008141">
    <property type="component" value="Unassembled WGS sequence"/>
</dbReference>
<gene>
    <name evidence="3" type="ORF">CHLNCDRAFT_139256</name>
</gene>
<organism evidence="4">
    <name type="scientific">Chlorella variabilis</name>
    <name type="common">Green alga</name>
    <dbReference type="NCBI Taxonomy" id="554065"/>
    <lineage>
        <taxon>Eukaryota</taxon>
        <taxon>Viridiplantae</taxon>
        <taxon>Chlorophyta</taxon>
        <taxon>core chlorophytes</taxon>
        <taxon>Trebouxiophyceae</taxon>
        <taxon>Chlorellales</taxon>
        <taxon>Chlorellaceae</taxon>
        <taxon>Chlorella clade</taxon>
        <taxon>Chlorella</taxon>
    </lineage>
</organism>
<dbReference type="STRING" id="554065.E1ZPW0"/>
<sequence length="257" mass="26995">MAVCSRQPGRCQPAPPPPLPPPQQQHVQHLSQQQADRRHVLALLATAGGAVALPAAAAGAPPVAPLPPLSVPALTETFLSPEGFAFNFPADWVVAFDRSGSSNDGAVIVVGDFRALITVSVFRTTNIPEAIVRAGLSEEAGYEICVGPQQQQGSTQRFELISSAMGPPAAGAEPGSPPAYEYEYSIESCVGEVEEGLGGVLRCIGPFGNLLPTQRRRHIGRCVLIGANAYSLNGSSPEDRWEQVGPILRAVVGTFRA</sequence>
<feature type="domain" description="PsbP C-terminal" evidence="2">
    <location>
        <begin position="82"/>
        <end position="256"/>
    </location>
</feature>
<dbReference type="GO" id="GO:0015979">
    <property type="term" value="P:photosynthesis"/>
    <property type="evidence" value="ECO:0007669"/>
    <property type="project" value="InterPro"/>
</dbReference>
<dbReference type="InterPro" id="IPR002683">
    <property type="entry name" value="PsbP_C"/>
</dbReference>
<feature type="compositionally biased region" description="Pro residues" evidence="1">
    <location>
        <begin position="13"/>
        <end position="23"/>
    </location>
</feature>
<dbReference type="GO" id="GO:0019898">
    <property type="term" value="C:extrinsic component of membrane"/>
    <property type="evidence" value="ECO:0007669"/>
    <property type="project" value="InterPro"/>
</dbReference>
<keyword evidence="4" id="KW-1185">Reference proteome</keyword>
<dbReference type="EMBL" id="GL433858">
    <property type="protein sequence ID" value="EFN52048.1"/>
    <property type="molecule type" value="Genomic_DNA"/>
</dbReference>
<feature type="region of interest" description="Disordered" evidence="1">
    <location>
        <begin position="1"/>
        <end position="25"/>
    </location>
</feature>
<accession>E1ZPW0</accession>
<evidence type="ECO:0000259" key="2">
    <source>
        <dbReference type="Pfam" id="PF01789"/>
    </source>
</evidence>
<dbReference type="RefSeq" id="XP_005844150.1">
    <property type="nucleotide sequence ID" value="XM_005844088.1"/>
</dbReference>
<dbReference type="KEGG" id="cvr:CHLNCDRAFT_139256"/>
<proteinExistence type="predicted"/>
<protein>
    <recommendedName>
        <fullName evidence="2">PsbP C-terminal domain-containing protein</fullName>
    </recommendedName>
</protein>
<evidence type="ECO:0000313" key="3">
    <source>
        <dbReference type="EMBL" id="EFN52048.1"/>
    </source>
</evidence>
<dbReference type="InParanoid" id="E1ZPW0"/>
<evidence type="ECO:0000256" key="1">
    <source>
        <dbReference type="SAM" id="MobiDB-lite"/>
    </source>
</evidence>
<dbReference type="Pfam" id="PF01789">
    <property type="entry name" value="PsbP"/>
    <property type="match status" value="1"/>
</dbReference>
<dbReference type="GO" id="GO:0005509">
    <property type="term" value="F:calcium ion binding"/>
    <property type="evidence" value="ECO:0007669"/>
    <property type="project" value="InterPro"/>
</dbReference>
<dbReference type="AlphaFoldDB" id="E1ZPW0"/>
<reference evidence="3 4" key="1">
    <citation type="journal article" date="2010" name="Plant Cell">
        <title>The Chlorella variabilis NC64A genome reveals adaptation to photosymbiosis, coevolution with viruses, and cryptic sex.</title>
        <authorList>
            <person name="Blanc G."/>
            <person name="Duncan G."/>
            <person name="Agarkova I."/>
            <person name="Borodovsky M."/>
            <person name="Gurnon J."/>
            <person name="Kuo A."/>
            <person name="Lindquist E."/>
            <person name="Lucas S."/>
            <person name="Pangilinan J."/>
            <person name="Polle J."/>
            <person name="Salamov A."/>
            <person name="Terry A."/>
            <person name="Yamada T."/>
            <person name="Dunigan D.D."/>
            <person name="Grigoriev I.V."/>
            <person name="Claverie J.M."/>
            <person name="Van Etten J.L."/>
        </authorList>
    </citation>
    <scope>NUCLEOTIDE SEQUENCE [LARGE SCALE GENOMIC DNA]</scope>
    <source>
        <strain evidence="3 4">NC64A</strain>
    </source>
</reference>